<dbReference type="SMART" id="SM00983">
    <property type="entry name" value="TPK_B1_binding"/>
    <property type="match status" value="1"/>
</dbReference>
<evidence type="ECO:0000256" key="5">
    <source>
        <dbReference type="ARBA" id="ARBA00022777"/>
    </source>
</evidence>
<dbReference type="InterPro" id="IPR007371">
    <property type="entry name" value="TPK_catalytic"/>
</dbReference>
<keyword evidence="6 7" id="KW-0067">ATP-binding</keyword>
<dbReference type="GO" id="GO:0005524">
    <property type="term" value="F:ATP binding"/>
    <property type="evidence" value="ECO:0007669"/>
    <property type="project" value="UniProtKB-UniRule"/>
</dbReference>
<keyword evidence="5 7" id="KW-0418">Kinase</keyword>
<dbReference type="InterPro" id="IPR016966">
    <property type="entry name" value="Thiamin_pyrophosphokinase_euk"/>
</dbReference>
<evidence type="ECO:0000256" key="1">
    <source>
        <dbReference type="ARBA" id="ARBA00005078"/>
    </source>
</evidence>
<gene>
    <name evidence="9" type="ORF">LALA0_S06e06480g</name>
</gene>
<comment type="pathway">
    <text evidence="1 7">Cofactor biosynthesis; thiamine diphosphate biosynthesis; thiamine diphosphate from thiamine: step 1/1.</text>
</comment>
<evidence type="ECO:0000313" key="10">
    <source>
        <dbReference type="Proteomes" id="UP000054304"/>
    </source>
</evidence>
<sequence length="311" mass="35459">MSEAVLENPDSMVVKKPASYSHELDLTELLSPNKHDSALLILNQKIAIGKLFEKLWANYQVRICADGGANRLYEYFSHDVERSKFLPDYIVGDLDSVRDEILSFYLERGVTIIGQTSQYSTDFTKSLRLLSLHFYHAGFQQMVKANNFQENYGIDNCDGLFQLYKMNRASWNTRSINLMVLNAIDGRFDQTIHSITQLYTASKTDAYYRLCYLTSTDLIILVPTGGTLIRYDKQFKTQCIRNCGLLPLGGPTVINSTRGLKWDVSDWHTSIMEGKVSSSNRFVGEDCCYIDVKDPVVLNIELTLPKLHEFI</sequence>
<dbReference type="AlphaFoldDB" id="A0A0C7NBG5"/>
<dbReference type="PANTHER" id="PTHR13622">
    <property type="entry name" value="THIAMIN PYROPHOSPHOKINASE"/>
    <property type="match status" value="1"/>
</dbReference>
<evidence type="ECO:0000256" key="2">
    <source>
        <dbReference type="ARBA" id="ARBA00006785"/>
    </source>
</evidence>
<evidence type="ECO:0000259" key="8">
    <source>
        <dbReference type="SMART" id="SM00983"/>
    </source>
</evidence>
<dbReference type="InterPro" id="IPR006282">
    <property type="entry name" value="Thi_PPkinase"/>
</dbReference>
<keyword evidence="10" id="KW-1185">Reference proteome</keyword>
<dbReference type="Pfam" id="PF04263">
    <property type="entry name" value="TPK_catalytic"/>
    <property type="match status" value="1"/>
</dbReference>
<evidence type="ECO:0000313" key="9">
    <source>
        <dbReference type="EMBL" id="CEP62903.1"/>
    </source>
</evidence>
<keyword evidence="4 7" id="KW-0547">Nucleotide-binding</keyword>
<keyword evidence="3 7" id="KW-0808">Transferase</keyword>
<dbReference type="PANTHER" id="PTHR13622:SF8">
    <property type="entry name" value="THIAMIN PYROPHOSPHOKINASE 1"/>
    <property type="match status" value="1"/>
</dbReference>
<reference evidence="9 10" key="1">
    <citation type="submission" date="2014-12" db="EMBL/GenBank/DDBJ databases">
        <authorList>
            <person name="Neuveglise Cecile"/>
        </authorList>
    </citation>
    <scope>NUCLEOTIDE SEQUENCE [LARGE SCALE GENOMIC DNA]</scope>
    <source>
        <strain evidence="9 10">CBS 12615</strain>
    </source>
</reference>
<comment type="similarity">
    <text evidence="2 7">Belongs to the thiamine pyrophosphokinase family.</text>
</comment>
<evidence type="ECO:0000256" key="6">
    <source>
        <dbReference type="ARBA" id="ARBA00022840"/>
    </source>
</evidence>
<dbReference type="GeneID" id="34686386"/>
<accession>A0A0C7NBG5</accession>
<evidence type="ECO:0000256" key="4">
    <source>
        <dbReference type="ARBA" id="ARBA00022741"/>
    </source>
</evidence>
<dbReference type="HOGENOM" id="CLU_044237_0_0_1"/>
<dbReference type="InterPro" id="IPR036371">
    <property type="entry name" value="TPK_B1-bd_sf"/>
</dbReference>
<dbReference type="STRING" id="1245769.A0A0C7NBG5"/>
<dbReference type="Gene3D" id="2.60.120.320">
    <property type="entry name" value="Thiamin pyrophosphokinase, thiamin-binding domain"/>
    <property type="match status" value="1"/>
</dbReference>
<proteinExistence type="inferred from homology"/>
<dbReference type="GO" id="GO:0004788">
    <property type="term" value="F:thiamine diphosphokinase activity"/>
    <property type="evidence" value="ECO:0007669"/>
    <property type="project" value="UniProtKB-UniRule"/>
</dbReference>
<dbReference type="GO" id="GO:0009229">
    <property type="term" value="P:thiamine diphosphate biosynthetic process"/>
    <property type="evidence" value="ECO:0007669"/>
    <property type="project" value="UniProtKB-UniRule"/>
</dbReference>
<dbReference type="EC" id="2.7.6.2" evidence="7"/>
<dbReference type="SUPFAM" id="SSF63862">
    <property type="entry name" value="Thiamin pyrophosphokinase, substrate-binding domain"/>
    <property type="match status" value="1"/>
</dbReference>
<dbReference type="Proteomes" id="UP000054304">
    <property type="component" value="Unassembled WGS sequence"/>
</dbReference>
<feature type="domain" description="Thiamin pyrophosphokinase thiamin-binding" evidence="8">
    <location>
        <begin position="226"/>
        <end position="296"/>
    </location>
</feature>
<dbReference type="Gene3D" id="3.40.50.10240">
    <property type="entry name" value="Thiamin pyrophosphokinase, catalytic domain"/>
    <property type="match status" value="1"/>
</dbReference>
<protein>
    <recommendedName>
        <fullName evidence="7">Thiamine pyrophosphokinase</fullName>
        <ecNumber evidence="7">2.7.6.2</ecNumber>
    </recommendedName>
</protein>
<dbReference type="GO" id="GO:0030975">
    <property type="term" value="F:thiamine binding"/>
    <property type="evidence" value="ECO:0007669"/>
    <property type="project" value="UniProtKB-UniRule"/>
</dbReference>
<dbReference type="GO" id="GO:0016301">
    <property type="term" value="F:kinase activity"/>
    <property type="evidence" value="ECO:0007669"/>
    <property type="project" value="UniProtKB-UniRule"/>
</dbReference>
<dbReference type="CDD" id="cd07995">
    <property type="entry name" value="TPK"/>
    <property type="match status" value="1"/>
</dbReference>
<dbReference type="InterPro" id="IPR007373">
    <property type="entry name" value="Thiamin_PyroPKinase_B1-bd"/>
</dbReference>
<dbReference type="SUPFAM" id="SSF63999">
    <property type="entry name" value="Thiamin pyrophosphokinase, catalytic domain"/>
    <property type="match status" value="1"/>
</dbReference>
<organism evidence="9 10">
    <name type="scientific">Lachancea lanzarotensis</name>
    <dbReference type="NCBI Taxonomy" id="1245769"/>
    <lineage>
        <taxon>Eukaryota</taxon>
        <taxon>Fungi</taxon>
        <taxon>Dikarya</taxon>
        <taxon>Ascomycota</taxon>
        <taxon>Saccharomycotina</taxon>
        <taxon>Saccharomycetes</taxon>
        <taxon>Saccharomycetales</taxon>
        <taxon>Saccharomycetaceae</taxon>
        <taxon>Lachancea</taxon>
    </lineage>
</organism>
<comment type="catalytic activity">
    <reaction evidence="7">
        <text>thiamine + ATP = thiamine diphosphate + AMP + H(+)</text>
        <dbReference type="Rhea" id="RHEA:11576"/>
        <dbReference type="ChEBI" id="CHEBI:15378"/>
        <dbReference type="ChEBI" id="CHEBI:18385"/>
        <dbReference type="ChEBI" id="CHEBI:30616"/>
        <dbReference type="ChEBI" id="CHEBI:58937"/>
        <dbReference type="ChEBI" id="CHEBI:456215"/>
    </reaction>
</comment>
<dbReference type="RefSeq" id="XP_022629125.1">
    <property type="nucleotide sequence ID" value="XM_022771975.1"/>
</dbReference>
<dbReference type="PIRSF" id="PIRSF031057">
    <property type="entry name" value="Thiamin_pyrophosphokinase"/>
    <property type="match status" value="1"/>
</dbReference>
<evidence type="ECO:0000256" key="7">
    <source>
        <dbReference type="PIRNR" id="PIRNR031057"/>
    </source>
</evidence>
<dbReference type="InterPro" id="IPR036759">
    <property type="entry name" value="TPK_catalytic_sf"/>
</dbReference>
<dbReference type="UniPathway" id="UPA00060">
    <property type="reaction ID" value="UER00597"/>
</dbReference>
<dbReference type="OrthoDB" id="25149at2759"/>
<name>A0A0C7NBG5_9SACH</name>
<evidence type="ECO:0000256" key="3">
    <source>
        <dbReference type="ARBA" id="ARBA00022679"/>
    </source>
</evidence>
<dbReference type="EMBL" id="LN736365">
    <property type="protein sequence ID" value="CEP62903.1"/>
    <property type="molecule type" value="Genomic_DNA"/>
</dbReference>
<dbReference type="Pfam" id="PF04265">
    <property type="entry name" value="TPK_B1_binding"/>
    <property type="match status" value="1"/>
</dbReference>
<dbReference type="GO" id="GO:0006772">
    <property type="term" value="P:thiamine metabolic process"/>
    <property type="evidence" value="ECO:0007669"/>
    <property type="project" value="InterPro"/>
</dbReference>